<dbReference type="InterPro" id="IPR034660">
    <property type="entry name" value="DinB/YfiT-like"/>
</dbReference>
<proteinExistence type="inferred from homology"/>
<evidence type="ECO:0000256" key="2">
    <source>
        <dbReference type="ARBA" id="ARBA00022723"/>
    </source>
</evidence>
<evidence type="ECO:0000313" key="4">
    <source>
        <dbReference type="EMBL" id="KFX67501.1"/>
    </source>
</evidence>
<evidence type="ECO:0000313" key="5">
    <source>
        <dbReference type="Proteomes" id="UP000030063"/>
    </source>
</evidence>
<keyword evidence="2 3" id="KW-0479">Metal-binding</keyword>
<dbReference type="eggNOG" id="COG2318">
    <property type="taxonomic scope" value="Bacteria"/>
</dbReference>
<dbReference type="GO" id="GO:0046872">
    <property type="term" value="F:metal ion binding"/>
    <property type="evidence" value="ECO:0007669"/>
    <property type="project" value="UniProtKB-KW"/>
</dbReference>
<dbReference type="AlphaFoldDB" id="A0A0A1YER7"/>
<dbReference type="Gene3D" id="1.20.120.450">
    <property type="entry name" value="dinb family like domain"/>
    <property type="match status" value="1"/>
</dbReference>
<dbReference type="STRING" id="1395571.TMS3_0123285"/>
<dbReference type="PANTHER" id="PTHR37302">
    <property type="entry name" value="SLR1116 PROTEIN"/>
    <property type="match status" value="1"/>
</dbReference>
<dbReference type="EMBL" id="AWSQ01000010">
    <property type="protein sequence ID" value="KFX67501.1"/>
    <property type="molecule type" value="Genomic_DNA"/>
</dbReference>
<evidence type="ECO:0000256" key="3">
    <source>
        <dbReference type="PIRSR" id="PIRSR607837-1"/>
    </source>
</evidence>
<dbReference type="PANTHER" id="PTHR37302:SF1">
    <property type="entry name" value="PROTEIN DINB"/>
    <property type="match status" value="1"/>
</dbReference>
<accession>A0A0A1YER7</accession>
<name>A0A0A1YER7_9PSED</name>
<keyword evidence="5" id="KW-1185">Reference proteome</keyword>
<protein>
    <submittedName>
        <fullName evidence="4">Damage-inducible protein DinB</fullName>
    </submittedName>
</protein>
<dbReference type="SUPFAM" id="SSF109854">
    <property type="entry name" value="DinB/YfiT-like putative metalloenzymes"/>
    <property type="match status" value="1"/>
</dbReference>
<feature type="binding site" evidence="3">
    <location>
        <position position="137"/>
    </location>
    <ligand>
        <name>a divalent metal cation</name>
        <dbReference type="ChEBI" id="CHEBI:60240"/>
    </ligand>
</feature>
<comment type="similarity">
    <text evidence="1">Belongs to the DinB family.</text>
</comment>
<feature type="binding site" evidence="3">
    <location>
        <position position="133"/>
    </location>
    <ligand>
        <name>a divalent metal cation</name>
        <dbReference type="ChEBI" id="CHEBI:60240"/>
    </ligand>
</feature>
<dbReference type="InterPro" id="IPR007837">
    <property type="entry name" value="DinB"/>
</dbReference>
<dbReference type="Pfam" id="PF05163">
    <property type="entry name" value="DinB"/>
    <property type="match status" value="1"/>
</dbReference>
<organism evidence="4 5">
    <name type="scientific">Pseudomonas taeanensis MS-3</name>
    <dbReference type="NCBI Taxonomy" id="1395571"/>
    <lineage>
        <taxon>Bacteria</taxon>
        <taxon>Pseudomonadati</taxon>
        <taxon>Pseudomonadota</taxon>
        <taxon>Gammaproteobacteria</taxon>
        <taxon>Pseudomonadales</taxon>
        <taxon>Pseudomonadaceae</taxon>
        <taxon>Pseudomonas</taxon>
    </lineage>
</organism>
<feature type="binding site" evidence="3">
    <location>
        <position position="49"/>
    </location>
    <ligand>
        <name>a divalent metal cation</name>
        <dbReference type="ChEBI" id="CHEBI:60240"/>
    </ligand>
</feature>
<comment type="caution">
    <text evidence="4">The sequence shown here is derived from an EMBL/GenBank/DDBJ whole genome shotgun (WGS) entry which is preliminary data.</text>
</comment>
<gene>
    <name evidence="4" type="ORF">TMS3_0123285</name>
</gene>
<reference evidence="4 5" key="1">
    <citation type="journal article" date="2014" name="Genome Announc.">
        <title>Draft Genome Sequence of Petroleum Oil-Degrading Marine Bacterium Pseudomonas taeanensis Strain MS-3, Isolated from a Crude Oil-Contaminated Seashore.</title>
        <authorList>
            <person name="Lee S.Y."/>
            <person name="Kim S.H."/>
            <person name="Lee D.G."/>
            <person name="Shin S."/>
            <person name="Yun S.H."/>
            <person name="Choi C.W."/>
            <person name="Chung Y.H."/>
            <person name="Choi J.S."/>
            <person name="Kahng H.Y."/>
            <person name="Kim S.I."/>
        </authorList>
    </citation>
    <scope>NUCLEOTIDE SEQUENCE [LARGE SCALE GENOMIC DNA]</scope>
    <source>
        <strain evidence="4 5">MS-3</strain>
    </source>
</reference>
<sequence length="165" mass="18353">MLASHLERLLSYHGWAYQRLLQGLQALDEAEYRAPCGLYFGSIHGTLNHLAVADRIWLARLRAQPQPFASLDAEAATERSALADYLQHGVQAWLEQLHAYDDAELLQPLAYRNMRGEAQAKPIADLVLHLVNHGSHHRGQISAALTAMGQAAPALDYLYYLPDAT</sequence>
<dbReference type="Proteomes" id="UP000030063">
    <property type="component" value="Unassembled WGS sequence"/>
</dbReference>
<evidence type="ECO:0000256" key="1">
    <source>
        <dbReference type="ARBA" id="ARBA00008635"/>
    </source>
</evidence>